<protein>
    <recommendedName>
        <fullName evidence="4">ubiquitinyl hydrolase 1</fullName>
        <ecNumber evidence="4">3.4.19.12</ecNumber>
    </recommendedName>
</protein>
<dbReference type="InterPro" id="IPR038765">
    <property type="entry name" value="Papain-like_cys_pep_sf"/>
</dbReference>
<evidence type="ECO:0000256" key="6">
    <source>
        <dbReference type="ARBA" id="ARBA00022707"/>
    </source>
</evidence>
<evidence type="ECO:0000256" key="2">
    <source>
        <dbReference type="ARBA" id="ARBA00004123"/>
    </source>
</evidence>
<evidence type="ECO:0000256" key="7">
    <source>
        <dbReference type="ARBA" id="ARBA00022786"/>
    </source>
</evidence>
<comment type="function">
    <text evidence="11">Recognizes and hydrolyzes the peptide bond at the C-terminal Gly of ubiquitin. Involved in the processing of poly-ubiquitin precursors as well as that of ubiquitinated proteins. Required for the correct development of pollen.</text>
</comment>
<comment type="catalytic activity">
    <reaction evidence="1">
        <text>Thiol-dependent hydrolysis of ester, thioester, amide, peptide and isopeptide bonds formed by the C-terminal Gly of ubiquitin (a 76-residue protein attached to proteins as an intracellular targeting signal).</text>
        <dbReference type="EC" id="3.4.19.12"/>
    </reaction>
</comment>
<evidence type="ECO:0000313" key="15">
    <source>
        <dbReference type="Proteomes" id="UP001187471"/>
    </source>
</evidence>
<keyword evidence="7" id="KW-0833">Ubl conjugation pathway</keyword>
<dbReference type="SUPFAM" id="SSF54001">
    <property type="entry name" value="Cysteine proteinases"/>
    <property type="match status" value="1"/>
</dbReference>
<feature type="domain" description="USP" evidence="13">
    <location>
        <begin position="1"/>
        <end position="360"/>
    </location>
</feature>
<comment type="caution">
    <text evidence="14">The sequence shown here is derived from an EMBL/GenBank/DDBJ whole genome shotgun (WGS) entry which is preliminary data.</text>
</comment>
<evidence type="ECO:0000313" key="14">
    <source>
        <dbReference type="EMBL" id="KAK2970054.1"/>
    </source>
</evidence>
<keyword evidence="6" id="KW-0519">Myristate</keyword>
<evidence type="ECO:0000256" key="4">
    <source>
        <dbReference type="ARBA" id="ARBA00012759"/>
    </source>
</evidence>
<dbReference type="GO" id="GO:0006508">
    <property type="term" value="P:proteolysis"/>
    <property type="evidence" value="ECO:0007669"/>
    <property type="project" value="UniProtKB-KW"/>
</dbReference>
<dbReference type="InterPro" id="IPR018200">
    <property type="entry name" value="USP_CS"/>
</dbReference>
<evidence type="ECO:0000256" key="12">
    <source>
        <dbReference type="SAM" id="MobiDB-lite"/>
    </source>
</evidence>
<evidence type="ECO:0000259" key="13">
    <source>
        <dbReference type="PROSITE" id="PS50235"/>
    </source>
</evidence>
<dbReference type="CDD" id="cd02663">
    <property type="entry name" value="Peptidase_C19G"/>
    <property type="match status" value="1"/>
</dbReference>
<keyword evidence="9" id="KW-0539">Nucleus</keyword>
<proteinExistence type="inferred from homology"/>
<dbReference type="Proteomes" id="UP001187471">
    <property type="component" value="Unassembled WGS sequence"/>
</dbReference>
<dbReference type="InterPro" id="IPR028889">
    <property type="entry name" value="USP"/>
</dbReference>
<comment type="subcellular location">
    <subcellularLocation>
        <location evidence="2">Nucleus</location>
    </subcellularLocation>
</comment>
<evidence type="ECO:0000256" key="11">
    <source>
        <dbReference type="ARBA" id="ARBA00053800"/>
    </source>
</evidence>
<dbReference type="InterPro" id="IPR001394">
    <property type="entry name" value="Peptidase_C19_UCH"/>
</dbReference>
<dbReference type="EC" id="3.4.19.12" evidence="4"/>
<dbReference type="PROSITE" id="PS00973">
    <property type="entry name" value="USP_2"/>
    <property type="match status" value="1"/>
</dbReference>
<evidence type="ECO:0000256" key="10">
    <source>
        <dbReference type="ARBA" id="ARBA00023288"/>
    </source>
</evidence>
<reference evidence="14" key="1">
    <citation type="submission" date="2022-12" db="EMBL/GenBank/DDBJ databases">
        <title>Draft genome assemblies for two species of Escallonia (Escalloniales).</title>
        <authorList>
            <person name="Chanderbali A."/>
            <person name="Dervinis C."/>
            <person name="Anghel I."/>
            <person name="Soltis D."/>
            <person name="Soltis P."/>
            <person name="Zapata F."/>
        </authorList>
    </citation>
    <scope>NUCLEOTIDE SEQUENCE</scope>
    <source>
        <strain evidence="14">UCBG92.1500</strain>
        <tissue evidence="14">Leaf</tissue>
    </source>
</reference>
<comment type="similarity">
    <text evidence="3">Belongs to the peptidase C19 family.</text>
</comment>
<evidence type="ECO:0000256" key="5">
    <source>
        <dbReference type="ARBA" id="ARBA00022670"/>
    </source>
</evidence>
<keyword evidence="5" id="KW-0645">Protease</keyword>
<dbReference type="GO" id="GO:0004843">
    <property type="term" value="F:cysteine-type deubiquitinase activity"/>
    <property type="evidence" value="ECO:0007669"/>
    <property type="project" value="UniProtKB-EC"/>
</dbReference>
<evidence type="ECO:0000256" key="3">
    <source>
        <dbReference type="ARBA" id="ARBA00009085"/>
    </source>
</evidence>
<keyword evidence="8" id="KW-0378">Hydrolase</keyword>
<dbReference type="GO" id="GO:0005829">
    <property type="term" value="C:cytosol"/>
    <property type="evidence" value="ECO:0007669"/>
    <property type="project" value="TreeGrafter"/>
</dbReference>
<evidence type="ECO:0000256" key="8">
    <source>
        <dbReference type="ARBA" id="ARBA00022801"/>
    </source>
</evidence>
<dbReference type="GO" id="GO:0005634">
    <property type="term" value="C:nucleus"/>
    <property type="evidence" value="ECO:0007669"/>
    <property type="project" value="UniProtKB-SubCell"/>
</dbReference>
<evidence type="ECO:0000256" key="9">
    <source>
        <dbReference type="ARBA" id="ARBA00023242"/>
    </source>
</evidence>
<dbReference type="Pfam" id="PF00443">
    <property type="entry name" value="UCH"/>
    <property type="match status" value="1"/>
</dbReference>
<dbReference type="PANTHER" id="PTHR24006">
    <property type="entry name" value="UBIQUITIN CARBOXYL-TERMINAL HYDROLASE"/>
    <property type="match status" value="1"/>
</dbReference>
<dbReference type="AlphaFoldDB" id="A0AA88QGB3"/>
<feature type="region of interest" description="Disordered" evidence="12">
    <location>
        <begin position="129"/>
        <end position="159"/>
    </location>
</feature>
<keyword evidence="10" id="KW-0449">Lipoprotein</keyword>
<dbReference type="GO" id="GO:0016579">
    <property type="term" value="P:protein deubiquitination"/>
    <property type="evidence" value="ECO:0007669"/>
    <property type="project" value="InterPro"/>
</dbReference>
<organism evidence="14 15">
    <name type="scientific">Escallonia rubra</name>
    <dbReference type="NCBI Taxonomy" id="112253"/>
    <lineage>
        <taxon>Eukaryota</taxon>
        <taxon>Viridiplantae</taxon>
        <taxon>Streptophyta</taxon>
        <taxon>Embryophyta</taxon>
        <taxon>Tracheophyta</taxon>
        <taxon>Spermatophyta</taxon>
        <taxon>Magnoliopsida</taxon>
        <taxon>eudicotyledons</taxon>
        <taxon>Gunneridae</taxon>
        <taxon>Pentapetalae</taxon>
        <taxon>asterids</taxon>
        <taxon>campanulids</taxon>
        <taxon>Escalloniales</taxon>
        <taxon>Escalloniaceae</taxon>
        <taxon>Escallonia</taxon>
    </lineage>
</organism>
<dbReference type="Gene3D" id="3.90.70.10">
    <property type="entry name" value="Cysteine proteinases"/>
    <property type="match status" value="1"/>
</dbReference>
<dbReference type="InterPro" id="IPR050164">
    <property type="entry name" value="Peptidase_C19"/>
</dbReference>
<gene>
    <name evidence="14" type="ORF">RJ640_008915</name>
</gene>
<accession>A0AA88QGB3</accession>
<feature type="compositionally biased region" description="Polar residues" evidence="12">
    <location>
        <begin position="149"/>
        <end position="158"/>
    </location>
</feature>
<dbReference type="EMBL" id="JAVXUO010002759">
    <property type="protein sequence ID" value="KAK2970054.1"/>
    <property type="molecule type" value="Genomic_DNA"/>
</dbReference>
<sequence length="366" mass="41658">MSSYTLLHLRCARCALYFCVPFREQLLEYYSSNKNLADAEENLLTCLADLFMQISSQKKKTGVIAPKRFVQRLKKQNEIFRSYMHQIPVPSIVLLLDGAVLSASGGLEDAHEFLNYLLNELVDILEKESHAAKSDPETSSPSEKIANGPKNSHPNGTQKEPLVTWVHKNFQGILTNETRCLRCETVTARDETFFDLSLDIEQNSSITSCLKNFSSTETLNAEDKFFCDKCCSLQEAQKRMKIKKPPHILVIHLKRFKYIEQLGRYKKLSYRVVFPLELKLSNTVEDADAEYSLFAVVVHVGSGPNHGHYVSLVKSHNHWLFFDDENVEMIDESAVQTFFGSAQEYSSNTDHGYILFYERVVAGSTS</sequence>
<keyword evidence="15" id="KW-1185">Reference proteome</keyword>
<dbReference type="PROSITE" id="PS50235">
    <property type="entry name" value="USP_3"/>
    <property type="match status" value="1"/>
</dbReference>
<dbReference type="FunFam" id="3.90.70.10:FF:000035">
    <property type="entry name" value="Ubiquitin carboxyl-terminal hydrolase 3"/>
    <property type="match status" value="1"/>
</dbReference>
<evidence type="ECO:0000256" key="1">
    <source>
        <dbReference type="ARBA" id="ARBA00000707"/>
    </source>
</evidence>
<dbReference type="PANTHER" id="PTHR24006:SF733">
    <property type="entry name" value="RE52890P"/>
    <property type="match status" value="1"/>
</dbReference>
<name>A0AA88QGB3_9ASTE</name>